<dbReference type="GO" id="GO:0005524">
    <property type="term" value="F:ATP binding"/>
    <property type="evidence" value="ECO:0007669"/>
    <property type="project" value="UniProtKB-KW"/>
</dbReference>
<dbReference type="PROSITE" id="PS00690">
    <property type="entry name" value="DEAH_ATP_HELICASE"/>
    <property type="match status" value="1"/>
</dbReference>
<evidence type="ECO:0000256" key="5">
    <source>
        <dbReference type="ARBA" id="ARBA00022806"/>
    </source>
</evidence>
<evidence type="ECO:0000256" key="6">
    <source>
        <dbReference type="ARBA" id="ARBA00022840"/>
    </source>
</evidence>
<comment type="caution">
    <text evidence="11">The sequence shown here is derived from an EMBL/GenBank/DDBJ whole genome shotgun (WGS) entry which is preliminary data.</text>
</comment>
<evidence type="ECO:0000256" key="3">
    <source>
        <dbReference type="ARBA" id="ARBA00022741"/>
    </source>
</evidence>
<dbReference type="SMART" id="SM00847">
    <property type="entry name" value="HA2"/>
    <property type="match status" value="1"/>
</dbReference>
<evidence type="ECO:0000259" key="10">
    <source>
        <dbReference type="PROSITE" id="PS51194"/>
    </source>
</evidence>
<dbReference type="Pfam" id="PF21010">
    <property type="entry name" value="HA2_C"/>
    <property type="match status" value="1"/>
</dbReference>
<feature type="region of interest" description="Disordered" evidence="8">
    <location>
        <begin position="169"/>
        <end position="220"/>
    </location>
</feature>
<dbReference type="CDD" id="cd18791">
    <property type="entry name" value="SF2_C_RHA"/>
    <property type="match status" value="1"/>
</dbReference>
<dbReference type="GO" id="GO:0003724">
    <property type="term" value="F:RNA helicase activity"/>
    <property type="evidence" value="ECO:0007669"/>
    <property type="project" value="UniProtKB-EC"/>
</dbReference>
<feature type="domain" description="Helicase ATP-binding" evidence="9">
    <location>
        <begin position="278"/>
        <end position="445"/>
    </location>
</feature>
<dbReference type="CDD" id="cd17982">
    <property type="entry name" value="DEXHc_DHX37"/>
    <property type="match status" value="1"/>
</dbReference>
<dbReference type="PANTHER" id="PTHR18934">
    <property type="entry name" value="ATP-DEPENDENT RNA HELICASE"/>
    <property type="match status" value="1"/>
</dbReference>
<evidence type="ECO:0000259" key="9">
    <source>
        <dbReference type="PROSITE" id="PS51192"/>
    </source>
</evidence>
<dbReference type="EMBL" id="CAXKWB010040502">
    <property type="protein sequence ID" value="CAL4154963.1"/>
    <property type="molecule type" value="Genomic_DNA"/>
</dbReference>
<dbReference type="InterPro" id="IPR011709">
    <property type="entry name" value="DEAD-box_helicase_OB_fold"/>
</dbReference>
<dbReference type="InterPro" id="IPR014001">
    <property type="entry name" value="Helicase_ATP-bd"/>
</dbReference>
<dbReference type="PANTHER" id="PTHR18934:SF99">
    <property type="entry name" value="ATP-DEPENDENT RNA HELICASE DHX37-RELATED"/>
    <property type="match status" value="1"/>
</dbReference>
<dbReference type="Proteomes" id="UP001497623">
    <property type="component" value="Unassembled WGS sequence"/>
</dbReference>
<dbReference type="PROSITE" id="PS51194">
    <property type="entry name" value="HELICASE_CTER"/>
    <property type="match status" value="1"/>
</dbReference>
<dbReference type="SMART" id="SM00487">
    <property type="entry name" value="DEXDc"/>
    <property type="match status" value="1"/>
</dbReference>
<dbReference type="InterPro" id="IPR007502">
    <property type="entry name" value="Helicase-assoc_dom"/>
</dbReference>
<feature type="non-terminal residue" evidence="11">
    <location>
        <position position="1024"/>
    </location>
</feature>
<reference evidence="11 12" key="1">
    <citation type="submission" date="2024-05" db="EMBL/GenBank/DDBJ databases">
        <authorList>
            <person name="Wallberg A."/>
        </authorList>
    </citation>
    <scope>NUCLEOTIDE SEQUENCE [LARGE SCALE GENOMIC DNA]</scope>
</reference>
<dbReference type="PROSITE" id="PS51192">
    <property type="entry name" value="HELICASE_ATP_BIND_1"/>
    <property type="match status" value="1"/>
</dbReference>
<dbReference type="Gene3D" id="1.20.120.1080">
    <property type="match status" value="1"/>
</dbReference>
<dbReference type="SUPFAM" id="SSF52540">
    <property type="entry name" value="P-loop containing nucleoside triphosphate hydrolases"/>
    <property type="match status" value="1"/>
</dbReference>
<dbReference type="Pfam" id="PF00270">
    <property type="entry name" value="DEAD"/>
    <property type="match status" value="1"/>
</dbReference>
<organism evidence="11 12">
    <name type="scientific">Meganyctiphanes norvegica</name>
    <name type="common">Northern krill</name>
    <name type="synonym">Thysanopoda norvegica</name>
    <dbReference type="NCBI Taxonomy" id="48144"/>
    <lineage>
        <taxon>Eukaryota</taxon>
        <taxon>Metazoa</taxon>
        <taxon>Ecdysozoa</taxon>
        <taxon>Arthropoda</taxon>
        <taxon>Crustacea</taxon>
        <taxon>Multicrustacea</taxon>
        <taxon>Malacostraca</taxon>
        <taxon>Eumalacostraca</taxon>
        <taxon>Eucarida</taxon>
        <taxon>Euphausiacea</taxon>
        <taxon>Euphausiidae</taxon>
        <taxon>Meganyctiphanes</taxon>
    </lineage>
</organism>
<dbReference type="GO" id="GO:0016787">
    <property type="term" value="F:hydrolase activity"/>
    <property type="evidence" value="ECO:0007669"/>
    <property type="project" value="UniProtKB-KW"/>
</dbReference>
<dbReference type="InterPro" id="IPR002464">
    <property type="entry name" value="DNA/RNA_helicase_DEAH_CS"/>
</dbReference>
<proteinExistence type="inferred from homology"/>
<feature type="compositionally biased region" description="Basic and acidic residues" evidence="8">
    <location>
        <begin position="201"/>
        <end position="213"/>
    </location>
</feature>
<keyword evidence="6" id="KW-0067">ATP-binding</keyword>
<evidence type="ECO:0000256" key="8">
    <source>
        <dbReference type="SAM" id="MobiDB-lite"/>
    </source>
</evidence>
<name>A0AAV2S258_MEGNR</name>
<dbReference type="InterPro" id="IPR027417">
    <property type="entry name" value="P-loop_NTPase"/>
</dbReference>
<dbReference type="GO" id="GO:0003723">
    <property type="term" value="F:RNA binding"/>
    <property type="evidence" value="ECO:0007669"/>
    <property type="project" value="TreeGrafter"/>
</dbReference>
<feature type="domain" description="Helicase C-terminal" evidence="10">
    <location>
        <begin position="557"/>
        <end position="742"/>
    </location>
</feature>
<accession>A0AAV2S258</accession>
<feature type="region of interest" description="Disordered" evidence="8">
    <location>
        <begin position="567"/>
        <end position="609"/>
    </location>
</feature>
<dbReference type="FunFam" id="3.40.50.300:FF:000637">
    <property type="entry name" value="ATP-dependent RNA helicase DHX37/DHR1"/>
    <property type="match status" value="1"/>
</dbReference>
<keyword evidence="4" id="KW-0378">Hydrolase</keyword>
<feature type="region of interest" description="Disordered" evidence="8">
    <location>
        <begin position="774"/>
        <end position="793"/>
    </location>
</feature>
<sequence>MEQDKNKIKTKKRDSWQALATQKNEKKIKVDILGVDNKKYDGSNELVLPSEKRATKTVRDKNAPPVKLLSKKQRKKLTKIVDQKKKKENRASLLAALDEVKADPKDLQQLTQLQATQTLGRKKFLIDGFANISSLKNAEEEDEEEKVISAIKGKKRKRAFEEKVHDPSVIRLGEMSSSDDDDDDEMEYNGENGSDDEEICDKDTSHDTEKEPAVESMEISDVPQDTVQKEVKILTENVEIVKESIAGIPAVFVTLNRKPEIQENRLKLPILAEEQVIMEAINENPVTVVVGATGSGKTTQVPQFLYEAGYASGGKMIGVTEPRRVAAISMSERVADEMNLSSEEVSYQIRFEGNAGADTRIKFMTDGVLLKEIQLDPSLKKYSAIIIDEAHERSVFSDILIGILSRIIPRRAAKNKPLKLIIMSATLRVEDFTTNERLFRNSIPPVLKVDARMYDVTIHYNKRTAEDYTGEAYKKVTKIHQQLPEGAILVFLTGQQEVNTLVRKLRAAYPFKGTLAQIEGSGISGYKRKRLEVKEKKKARKKGEELAPKKITLKDIKLDDFVSALPDDEEHEEADTLDSDNDPLEDSDLDLNDEDEEQSSGPKFGADKDQQPLWVLPMYSMLPPERQRAIFEPPPPGTRLCVVATNVAETSLTIPNTKYVVDCGKVKEKVYDKVTGVSMFHVTWVSQASANQRAGRAGRTAPGHCYRLYSSAIFNDEFQKFATAEIQRRPIDDLVLVMKSMNLPVINFPFPTPPDYLQIRHAVRRLVTLGALEDQSDSSKTTLPPKKKKEPVKDLTRITPLGSAMASFPLAPRYAKMLALSHQHDLLPYTIALVSALTVQEVLIETPLDTKESGNDLRRKWQSLRLSWAGSGASRMLGDNMVLLRAVGAAQFNGGTREWCDMNGLRHKGVIEIFKLRRQLTNEINIIIPSCSIILDPQMPPPSSDQARLLQQIVLSGSVDHVARRVDDWEVKNPEDKPKWRNAYRTMELEDPVFLPSSSVLRIDMPQWLVYQDIYETNKMFMRS</sequence>
<dbReference type="Gene3D" id="3.40.50.300">
    <property type="entry name" value="P-loop containing nucleotide triphosphate hydrolases"/>
    <property type="match status" value="2"/>
</dbReference>
<dbReference type="EC" id="3.6.4.13" evidence="2"/>
<keyword evidence="5" id="KW-0347">Helicase</keyword>
<keyword evidence="12" id="KW-1185">Reference proteome</keyword>
<evidence type="ECO:0000313" key="11">
    <source>
        <dbReference type="EMBL" id="CAL4154963.1"/>
    </source>
</evidence>
<feature type="compositionally biased region" description="Acidic residues" evidence="8">
    <location>
        <begin position="177"/>
        <end position="200"/>
    </location>
</feature>
<gene>
    <name evidence="11" type="ORF">MNOR_LOCUS31432</name>
</gene>
<evidence type="ECO:0000256" key="7">
    <source>
        <dbReference type="ARBA" id="ARBA00047984"/>
    </source>
</evidence>
<keyword evidence="3" id="KW-0547">Nucleotide-binding</keyword>
<evidence type="ECO:0000256" key="2">
    <source>
        <dbReference type="ARBA" id="ARBA00012552"/>
    </source>
</evidence>
<comment type="catalytic activity">
    <reaction evidence="7">
        <text>ATP + H2O = ADP + phosphate + H(+)</text>
        <dbReference type="Rhea" id="RHEA:13065"/>
        <dbReference type="ChEBI" id="CHEBI:15377"/>
        <dbReference type="ChEBI" id="CHEBI:15378"/>
        <dbReference type="ChEBI" id="CHEBI:30616"/>
        <dbReference type="ChEBI" id="CHEBI:43474"/>
        <dbReference type="ChEBI" id="CHEBI:456216"/>
        <dbReference type="EC" id="3.6.4.13"/>
    </reaction>
</comment>
<evidence type="ECO:0000313" key="12">
    <source>
        <dbReference type="Proteomes" id="UP001497623"/>
    </source>
</evidence>
<protein>
    <recommendedName>
        <fullName evidence="2">RNA helicase</fullName>
        <ecNumber evidence="2">3.6.4.13</ecNumber>
    </recommendedName>
</protein>
<dbReference type="InterPro" id="IPR001650">
    <property type="entry name" value="Helicase_C-like"/>
</dbReference>
<dbReference type="SMART" id="SM00490">
    <property type="entry name" value="HELICc"/>
    <property type="match status" value="1"/>
</dbReference>
<dbReference type="Pfam" id="PF00271">
    <property type="entry name" value="Helicase_C"/>
    <property type="match status" value="1"/>
</dbReference>
<dbReference type="GO" id="GO:0000462">
    <property type="term" value="P:maturation of SSU-rRNA from tricistronic rRNA transcript (SSU-rRNA, 5.8S rRNA, LSU-rRNA)"/>
    <property type="evidence" value="ECO:0007669"/>
    <property type="project" value="TreeGrafter"/>
</dbReference>
<dbReference type="Pfam" id="PF07717">
    <property type="entry name" value="OB_NTP_bind"/>
    <property type="match status" value="1"/>
</dbReference>
<feature type="compositionally biased region" description="Acidic residues" evidence="8">
    <location>
        <begin position="567"/>
        <end position="598"/>
    </location>
</feature>
<dbReference type="InterPro" id="IPR011545">
    <property type="entry name" value="DEAD/DEAH_box_helicase_dom"/>
</dbReference>
<evidence type="ECO:0000256" key="4">
    <source>
        <dbReference type="ARBA" id="ARBA00022801"/>
    </source>
</evidence>
<comment type="similarity">
    <text evidence="1">Belongs to the DEAD box helicase family. DEAH subfamily.</text>
</comment>
<evidence type="ECO:0000256" key="1">
    <source>
        <dbReference type="ARBA" id="ARBA00008792"/>
    </source>
</evidence>
<dbReference type="AlphaFoldDB" id="A0AAV2S258"/>
<dbReference type="GO" id="GO:0005730">
    <property type="term" value="C:nucleolus"/>
    <property type="evidence" value="ECO:0007669"/>
    <property type="project" value="TreeGrafter"/>
</dbReference>